<proteinExistence type="predicted"/>
<evidence type="ECO:0000259" key="2">
    <source>
        <dbReference type="SMART" id="SM00954"/>
    </source>
</evidence>
<dbReference type="OrthoDB" id="9789634at2"/>
<gene>
    <name evidence="3" type="ORF">HMPREF1866_01753</name>
</gene>
<dbReference type="Gene3D" id="1.10.287.860">
    <property type="entry name" value="Nucleotidyltransferase"/>
    <property type="match status" value="1"/>
</dbReference>
<evidence type="ECO:0000256" key="1">
    <source>
        <dbReference type="ARBA" id="ARBA00004976"/>
    </source>
</evidence>
<keyword evidence="4" id="KW-1185">Reference proteome</keyword>
<dbReference type="AlphaFoldDB" id="A0A133ZN18"/>
<dbReference type="Pfam" id="PF04607">
    <property type="entry name" value="RelA_SpoT"/>
    <property type="match status" value="1"/>
</dbReference>
<dbReference type="SMART" id="SM00954">
    <property type="entry name" value="RelA_SpoT"/>
    <property type="match status" value="1"/>
</dbReference>
<dbReference type="PANTHER" id="PTHR47837:SF2">
    <property type="entry name" value="GTP PYROPHOSPHOKINASE YWAC"/>
    <property type="match status" value="1"/>
</dbReference>
<evidence type="ECO:0000313" key="3">
    <source>
        <dbReference type="EMBL" id="KXB56843.1"/>
    </source>
</evidence>
<reference evidence="4" key="1">
    <citation type="submission" date="2016-01" db="EMBL/GenBank/DDBJ databases">
        <authorList>
            <person name="Mitreva M."/>
            <person name="Pepin K.H."/>
            <person name="Mihindukulasuriya K.A."/>
            <person name="Fulton R."/>
            <person name="Fronick C."/>
            <person name="O'Laughlin M."/>
            <person name="Miner T."/>
            <person name="Herter B."/>
            <person name="Rosa B.A."/>
            <person name="Cordes M."/>
            <person name="Tomlinson C."/>
            <person name="Wollam A."/>
            <person name="Palsikar V.B."/>
            <person name="Mardis E.R."/>
            <person name="Wilson R.K."/>
        </authorList>
    </citation>
    <scope>NUCLEOTIDE SEQUENCE [LARGE SCALE GENOMIC DNA]</scope>
    <source>
        <strain evidence="4">DNF00896</strain>
    </source>
</reference>
<dbReference type="RefSeq" id="WP_060931462.1">
    <property type="nucleotide sequence ID" value="NZ_KQ959833.1"/>
</dbReference>
<dbReference type="Proteomes" id="UP000070394">
    <property type="component" value="Unassembled WGS sequence"/>
</dbReference>
<name>A0A133ZN18_9FIRM</name>
<organism evidence="3 4">
    <name type="scientific">Lachnoanaerobaculum saburreum</name>
    <dbReference type="NCBI Taxonomy" id="467210"/>
    <lineage>
        <taxon>Bacteria</taxon>
        <taxon>Bacillati</taxon>
        <taxon>Bacillota</taxon>
        <taxon>Clostridia</taxon>
        <taxon>Lachnospirales</taxon>
        <taxon>Lachnospiraceae</taxon>
        <taxon>Lachnoanaerobaculum</taxon>
    </lineage>
</organism>
<feature type="domain" description="RelA/SpoT" evidence="2">
    <location>
        <begin position="43"/>
        <end position="170"/>
    </location>
</feature>
<dbReference type="SUPFAM" id="SSF81301">
    <property type="entry name" value="Nucleotidyltransferase"/>
    <property type="match status" value="1"/>
</dbReference>
<dbReference type="InterPro" id="IPR043519">
    <property type="entry name" value="NT_sf"/>
</dbReference>
<dbReference type="STRING" id="467210.HMPREF1866_01753"/>
<dbReference type="PANTHER" id="PTHR47837">
    <property type="entry name" value="GTP PYROPHOSPHOKINASE YJBM"/>
    <property type="match status" value="1"/>
</dbReference>
<comment type="caution">
    <text evidence="3">The sequence shown here is derived from an EMBL/GenBank/DDBJ whole genome shotgun (WGS) entry which is preliminary data.</text>
</comment>
<protein>
    <submittedName>
        <fullName evidence="3">RelA/SpoT domain protein</fullName>
    </submittedName>
</protein>
<dbReference type="EMBL" id="LSDA01000099">
    <property type="protein sequence ID" value="KXB56843.1"/>
    <property type="molecule type" value="Genomic_DNA"/>
</dbReference>
<accession>A0A133ZN18</accession>
<dbReference type="PATRIC" id="fig|467210.3.peg.1739"/>
<dbReference type="CDD" id="cd05399">
    <property type="entry name" value="NT_Rel-Spo_like"/>
    <property type="match status" value="1"/>
</dbReference>
<evidence type="ECO:0000313" key="4">
    <source>
        <dbReference type="Proteomes" id="UP000070394"/>
    </source>
</evidence>
<dbReference type="UniPathway" id="UPA00908">
    <property type="reaction ID" value="UER00884"/>
</dbReference>
<dbReference type="InterPro" id="IPR007685">
    <property type="entry name" value="RelA_SpoT"/>
</dbReference>
<comment type="pathway">
    <text evidence="1">Purine metabolism; ppGpp biosynthesis; ppGpp from GTP: step 1/2.</text>
</comment>
<sequence length="202" mass="23842">MNIYGNYEKYLDMILDEFSKRVYKLNDEYKLKTGYKLFEHFISRIKTDESMIEKCKRKGFEVSTHSALKEIKDAIGVRIVCGFVDDIYTLVGLFKDMENINVVEEKDYILNVKPNGYRSYHMILEVITPYPDCDGNENGKYYIEIQLRTIAMDSWASLEHQMKYKKNITNHERITKELKRCADELASCDLNMQTIRKLIEEG</sequence>
<dbReference type="Gene3D" id="3.30.460.10">
    <property type="entry name" value="Beta Polymerase, domain 2"/>
    <property type="match status" value="1"/>
</dbReference>
<dbReference type="InterPro" id="IPR052366">
    <property type="entry name" value="GTP_Pyrophosphokinase"/>
</dbReference>
<dbReference type="GO" id="GO:0015970">
    <property type="term" value="P:guanosine tetraphosphate biosynthetic process"/>
    <property type="evidence" value="ECO:0007669"/>
    <property type="project" value="UniProtKB-UniPathway"/>
</dbReference>